<reference evidence="3 4" key="1">
    <citation type="submission" date="2021-06" db="EMBL/GenBank/DDBJ databases">
        <title>Caerostris extrusa draft genome.</title>
        <authorList>
            <person name="Kono N."/>
            <person name="Arakawa K."/>
        </authorList>
    </citation>
    <scope>NUCLEOTIDE SEQUENCE [LARGE SCALE GENOMIC DNA]</scope>
</reference>
<proteinExistence type="inferred from homology"/>
<comment type="catalytic activity">
    <reaction evidence="1">
        <text>ATP + H2O = ADP + phosphate + H(+)</text>
        <dbReference type="Rhea" id="RHEA:13065"/>
        <dbReference type="ChEBI" id="CHEBI:15377"/>
        <dbReference type="ChEBI" id="CHEBI:15378"/>
        <dbReference type="ChEBI" id="CHEBI:30616"/>
        <dbReference type="ChEBI" id="CHEBI:43474"/>
        <dbReference type="ChEBI" id="CHEBI:456216"/>
        <dbReference type="EC" id="5.6.2.3"/>
    </reaction>
</comment>
<keyword evidence="1 3" id="KW-0347">Helicase</keyword>
<keyword evidence="1" id="KW-0067">ATP-binding</keyword>
<dbReference type="GO" id="GO:0006281">
    <property type="term" value="P:DNA repair"/>
    <property type="evidence" value="ECO:0007669"/>
    <property type="project" value="UniProtKB-KW"/>
</dbReference>
<dbReference type="GO" id="GO:0005524">
    <property type="term" value="F:ATP binding"/>
    <property type="evidence" value="ECO:0007669"/>
    <property type="project" value="UniProtKB-KW"/>
</dbReference>
<gene>
    <name evidence="3" type="primary">HaOG212743</name>
    <name evidence="3" type="ORF">CEXT_440761</name>
</gene>
<dbReference type="Proteomes" id="UP001054945">
    <property type="component" value="Unassembled WGS sequence"/>
</dbReference>
<keyword evidence="1" id="KW-0234">DNA repair</keyword>
<dbReference type="EC" id="5.6.2.3" evidence="1"/>
<keyword evidence="1" id="KW-0227">DNA damage</keyword>
<sequence length="214" mass="24718">MDIQPCGSNEAIAYYIAYLSKAEPEGVDSGIAQAIQQIQREESDISRKLIRINFRNWWSRHRKTFLFNLLKNQVNRCYGKSVVNVDAFTGVAARLIGLSTLHRLLKLPVQKDGVIVSMSLLTGNYLRVMRQLWQNVEFLFIDEISMVPYEMLFMIDSSLRQLKSPYASFGGINVLLIGDLMQLPPVRGHQVFQHPEHMKPATHLWRQFRLVELK</sequence>
<keyword evidence="1" id="KW-0378">Hydrolase</keyword>
<organism evidence="3 4">
    <name type="scientific">Caerostris extrusa</name>
    <name type="common">Bark spider</name>
    <name type="synonym">Caerostris bankana</name>
    <dbReference type="NCBI Taxonomy" id="172846"/>
    <lineage>
        <taxon>Eukaryota</taxon>
        <taxon>Metazoa</taxon>
        <taxon>Ecdysozoa</taxon>
        <taxon>Arthropoda</taxon>
        <taxon>Chelicerata</taxon>
        <taxon>Arachnida</taxon>
        <taxon>Araneae</taxon>
        <taxon>Araneomorphae</taxon>
        <taxon>Entelegynae</taxon>
        <taxon>Araneoidea</taxon>
        <taxon>Araneidae</taxon>
        <taxon>Caerostris</taxon>
    </lineage>
</organism>
<comment type="cofactor">
    <cofactor evidence="1">
        <name>Mg(2+)</name>
        <dbReference type="ChEBI" id="CHEBI:18420"/>
    </cofactor>
</comment>
<dbReference type="GO" id="GO:0000723">
    <property type="term" value="P:telomere maintenance"/>
    <property type="evidence" value="ECO:0007669"/>
    <property type="project" value="InterPro"/>
</dbReference>
<dbReference type="PANTHER" id="PTHR47642">
    <property type="entry name" value="ATP-DEPENDENT DNA HELICASE"/>
    <property type="match status" value="1"/>
</dbReference>
<keyword evidence="1" id="KW-0547">Nucleotide-binding</keyword>
<dbReference type="GO" id="GO:0043139">
    <property type="term" value="F:5'-3' DNA helicase activity"/>
    <property type="evidence" value="ECO:0007669"/>
    <property type="project" value="UniProtKB-EC"/>
</dbReference>
<comment type="caution">
    <text evidence="3">The sequence shown here is derived from an EMBL/GenBank/DDBJ whole genome shotgun (WGS) entry which is preliminary data.</text>
</comment>
<protein>
    <recommendedName>
        <fullName evidence="1">ATP-dependent DNA helicase</fullName>
        <ecNumber evidence="1">5.6.2.3</ecNumber>
    </recommendedName>
</protein>
<evidence type="ECO:0000313" key="4">
    <source>
        <dbReference type="Proteomes" id="UP001054945"/>
    </source>
</evidence>
<dbReference type="Gene3D" id="3.40.50.300">
    <property type="entry name" value="P-loop containing nucleotide triphosphate hydrolases"/>
    <property type="match status" value="1"/>
</dbReference>
<dbReference type="Pfam" id="PF05970">
    <property type="entry name" value="PIF1"/>
    <property type="match status" value="1"/>
</dbReference>
<dbReference type="EMBL" id="BPLR01007175">
    <property type="protein sequence ID" value="GIY14950.1"/>
    <property type="molecule type" value="Genomic_DNA"/>
</dbReference>
<dbReference type="AlphaFoldDB" id="A0AAV4R0B0"/>
<dbReference type="InterPro" id="IPR010285">
    <property type="entry name" value="DNA_helicase_pif1-like_DEAD"/>
</dbReference>
<dbReference type="InterPro" id="IPR051055">
    <property type="entry name" value="PIF1_helicase"/>
</dbReference>
<name>A0AAV4R0B0_CAEEX</name>
<dbReference type="GO" id="GO:0006310">
    <property type="term" value="P:DNA recombination"/>
    <property type="evidence" value="ECO:0007669"/>
    <property type="project" value="UniProtKB-KW"/>
</dbReference>
<feature type="domain" description="DNA helicase Pif1-like DEAD-box helicase" evidence="2">
    <location>
        <begin position="61"/>
        <end position="213"/>
    </location>
</feature>
<keyword evidence="1" id="KW-0233">DNA recombination</keyword>
<keyword evidence="4" id="KW-1185">Reference proteome</keyword>
<evidence type="ECO:0000313" key="3">
    <source>
        <dbReference type="EMBL" id="GIY14950.1"/>
    </source>
</evidence>
<dbReference type="InterPro" id="IPR027417">
    <property type="entry name" value="P-loop_NTPase"/>
</dbReference>
<evidence type="ECO:0000256" key="1">
    <source>
        <dbReference type="RuleBase" id="RU363044"/>
    </source>
</evidence>
<accession>A0AAV4R0B0</accession>
<dbReference type="GO" id="GO:0016787">
    <property type="term" value="F:hydrolase activity"/>
    <property type="evidence" value="ECO:0007669"/>
    <property type="project" value="UniProtKB-KW"/>
</dbReference>
<evidence type="ECO:0000259" key="2">
    <source>
        <dbReference type="Pfam" id="PF05970"/>
    </source>
</evidence>
<comment type="similarity">
    <text evidence="1">Belongs to the helicase family.</text>
</comment>
<dbReference type="SUPFAM" id="SSF52540">
    <property type="entry name" value="P-loop containing nucleoside triphosphate hydrolases"/>
    <property type="match status" value="1"/>
</dbReference>